<feature type="chain" id="PRO_5002433531" evidence="1">
    <location>
        <begin position="21"/>
        <end position="53"/>
    </location>
</feature>
<dbReference type="EMBL" id="GBXM01051711">
    <property type="protein sequence ID" value="JAH56866.1"/>
    <property type="molecule type" value="Transcribed_RNA"/>
</dbReference>
<proteinExistence type="predicted"/>
<keyword evidence="1" id="KW-0732">Signal</keyword>
<reference evidence="2" key="2">
    <citation type="journal article" date="2015" name="Fish Shellfish Immunol.">
        <title>Early steps in the European eel (Anguilla anguilla)-Vibrio vulnificus interaction in the gills: Role of the RtxA13 toxin.</title>
        <authorList>
            <person name="Callol A."/>
            <person name="Pajuelo D."/>
            <person name="Ebbesson L."/>
            <person name="Teles M."/>
            <person name="MacKenzie S."/>
            <person name="Amaro C."/>
        </authorList>
    </citation>
    <scope>NUCLEOTIDE SEQUENCE</scope>
</reference>
<name>A0A0E9TTJ9_ANGAN</name>
<evidence type="ECO:0000256" key="1">
    <source>
        <dbReference type="SAM" id="SignalP"/>
    </source>
</evidence>
<protein>
    <submittedName>
        <fullName evidence="2">Uncharacterized protein</fullName>
    </submittedName>
</protein>
<organism evidence="2">
    <name type="scientific">Anguilla anguilla</name>
    <name type="common">European freshwater eel</name>
    <name type="synonym">Muraena anguilla</name>
    <dbReference type="NCBI Taxonomy" id="7936"/>
    <lineage>
        <taxon>Eukaryota</taxon>
        <taxon>Metazoa</taxon>
        <taxon>Chordata</taxon>
        <taxon>Craniata</taxon>
        <taxon>Vertebrata</taxon>
        <taxon>Euteleostomi</taxon>
        <taxon>Actinopterygii</taxon>
        <taxon>Neopterygii</taxon>
        <taxon>Teleostei</taxon>
        <taxon>Anguilliformes</taxon>
        <taxon>Anguillidae</taxon>
        <taxon>Anguilla</taxon>
    </lineage>
</organism>
<evidence type="ECO:0000313" key="2">
    <source>
        <dbReference type="EMBL" id="JAH56866.1"/>
    </source>
</evidence>
<feature type="signal peptide" evidence="1">
    <location>
        <begin position="1"/>
        <end position="20"/>
    </location>
</feature>
<dbReference type="AlphaFoldDB" id="A0A0E9TTJ9"/>
<sequence>MWPWLTYGAMQWLQVRGVLCLITKIQKGTFSFFTHFSFNSISAKFVCEETISF</sequence>
<reference evidence="2" key="1">
    <citation type="submission" date="2014-11" db="EMBL/GenBank/DDBJ databases">
        <authorList>
            <person name="Amaro Gonzalez C."/>
        </authorList>
    </citation>
    <scope>NUCLEOTIDE SEQUENCE</scope>
</reference>
<accession>A0A0E9TTJ9</accession>